<dbReference type="Proteomes" id="UP001206983">
    <property type="component" value="Unassembled WGS sequence"/>
</dbReference>
<dbReference type="InterPro" id="IPR038078">
    <property type="entry name" value="PhoU-like_sf"/>
</dbReference>
<accession>A0AAE3H8V3</accession>
<dbReference type="GO" id="GO:0030643">
    <property type="term" value="P:intracellular phosphate ion homeostasis"/>
    <property type="evidence" value="ECO:0007669"/>
    <property type="project" value="InterPro"/>
</dbReference>
<dbReference type="PANTHER" id="PTHR42930:SF3">
    <property type="entry name" value="PHOSPHATE-SPECIFIC TRANSPORT SYSTEM ACCESSORY PROTEIN PHOU"/>
    <property type="match status" value="1"/>
</dbReference>
<dbReference type="FunFam" id="1.20.58.220:FF:000004">
    <property type="entry name" value="Phosphate-specific transport system accessory protein PhoU"/>
    <property type="match status" value="1"/>
</dbReference>
<evidence type="ECO:0000256" key="5">
    <source>
        <dbReference type="ARBA" id="ARBA00022490"/>
    </source>
</evidence>
<evidence type="ECO:0000256" key="4">
    <source>
        <dbReference type="ARBA" id="ARBA00022448"/>
    </source>
</evidence>
<evidence type="ECO:0000256" key="6">
    <source>
        <dbReference type="ARBA" id="ARBA00022592"/>
    </source>
</evidence>
<comment type="subcellular location">
    <subcellularLocation>
        <location evidence="1 7">Cytoplasm</location>
    </subcellularLocation>
</comment>
<dbReference type="PANTHER" id="PTHR42930">
    <property type="entry name" value="PHOSPHATE-SPECIFIC TRANSPORT SYSTEM ACCESSORY PROTEIN PHOU"/>
    <property type="match status" value="1"/>
</dbReference>
<dbReference type="InterPro" id="IPR028366">
    <property type="entry name" value="PhoU"/>
</dbReference>
<dbReference type="GO" id="GO:0006817">
    <property type="term" value="P:phosphate ion transport"/>
    <property type="evidence" value="ECO:0007669"/>
    <property type="project" value="UniProtKB-KW"/>
</dbReference>
<proteinExistence type="inferred from homology"/>
<feature type="domain" description="PhoU" evidence="8">
    <location>
        <begin position="17"/>
        <end position="103"/>
    </location>
</feature>
<reference evidence="9 10" key="1">
    <citation type="journal article" date="2011" name="Appl. Environ. Microbiol.">
        <title>Methanogenic archaea isolated from Taiwan's Chelungpu fault.</title>
        <authorList>
            <person name="Wu S.Y."/>
            <person name="Lai M.C."/>
        </authorList>
    </citation>
    <scope>NUCLEOTIDE SEQUENCE [LARGE SCALE GENOMIC DNA]</scope>
    <source>
        <strain evidence="9 10">St545Mb</strain>
    </source>
</reference>
<dbReference type="GO" id="GO:0045936">
    <property type="term" value="P:negative regulation of phosphate metabolic process"/>
    <property type="evidence" value="ECO:0007669"/>
    <property type="project" value="InterPro"/>
</dbReference>
<evidence type="ECO:0000256" key="7">
    <source>
        <dbReference type="PIRNR" id="PIRNR003107"/>
    </source>
</evidence>
<evidence type="ECO:0000259" key="8">
    <source>
        <dbReference type="Pfam" id="PF01895"/>
    </source>
</evidence>
<evidence type="ECO:0000256" key="3">
    <source>
        <dbReference type="ARBA" id="ARBA00011738"/>
    </source>
</evidence>
<comment type="similarity">
    <text evidence="2 7">Belongs to the PhoU family.</text>
</comment>
<dbReference type="EMBL" id="JTEO01000001">
    <property type="protein sequence ID" value="MCQ6961752.1"/>
    <property type="molecule type" value="Genomic_DNA"/>
</dbReference>
<evidence type="ECO:0000256" key="2">
    <source>
        <dbReference type="ARBA" id="ARBA00008107"/>
    </source>
</evidence>
<comment type="subunit">
    <text evidence="3 7">Homodimer.</text>
</comment>
<sequence length="216" mass="24685">MTRTHYQHSLDVLKKNVMEMGEKSHKLVTDSVRALGSRDIGLAEEVIGRDKEIDGYDLKIEKCVSQLIARESPTAGDMRFVTSCFKISLDLERMSDNAVDIAKGTRCLEEGHTQAPENIFRMAELGQEMLRRSMKAFDTLDEKLARATAKEDDKIDRLFYETQRELIEMMSDDKSMINNASYLLFVIRYLERIGDHACNICESVVYMASGERVDLN</sequence>
<dbReference type="GO" id="GO:0005737">
    <property type="term" value="C:cytoplasm"/>
    <property type="evidence" value="ECO:0007669"/>
    <property type="project" value="UniProtKB-SubCell"/>
</dbReference>
<name>A0AAE3H8V3_9EURY</name>
<dbReference type="SUPFAM" id="SSF109755">
    <property type="entry name" value="PhoU-like"/>
    <property type="match status" value="1"/>
</dbReference>
<keyword evidence="10" id="KW-1185">Reference proteome</keyword>
<dbReference type="Gene3D" id="1.20.58.220">
    <property type="entry name" value="Phosphate transport system protein phou homolog 2, domain 2"/>
    <property type="match status" value="1"/>
</dbReference>
<keyword evidence="5 7" id="KW-0963">Cytoplasm</keyword>
<dbReference type="InterPro" id="IPR026022">
    <property type="entry name" value="PhoU_dom"/>
</dbReference>
<protein>
    <recommendedName>
        <fullName evidence="7">Phosphate-specific transport system accessory protein PhoU</fullName>
    </recommendedName>
</protein>
<gene>
    <name evidence="9" type="ORF">PV02_00815</name>
</gene>
<evidence type="ECO:0000313" key="9">
    <source>
        <dbReference type="EMBL" id="MCQ6961752.1"/>
    </source>
</evidence>
<keyword evidence="6 7" id="KW-0592">Phosphate transport</keyword>
<keyword evidence="4 7" id="KW-0813">Transport</keyword>
<comment type="caution">
    <text evidence="9">The sequence shown here is derived from an EMBL/GenBank/DDBJ whole genome shotgun (WGS) entry which is preliminary data.</text>
</comment>
<dbReference type="NCBIfam" id="TIGR02135">
    <property type="entry name" value="phoU_full"/>
    <property type="match status" value="1"/>
</dbReference>
<dbReference type="PIRSF" id="PIRSF003107">
    <property type="entry name" value="PhoU"/>
    <property type="match status" value="1"/>
</dbReference>
<dbReference type="AlphaFoldDB" id="A0AAE3H8V3"/>
<comment type="function">
    <text evidence="7">Plays a role in the regulation of phosphate uptake.</text>
</comment>
<evidence type="ECO:0000256" key="1">
    <source>
        <dbReference type="ARBA" id="ARBA00004496"/>
    </source>
</evidence>
<dbReference type="Pfam" id="PF01895">
    <property type="entry name" value="PhoU"/>
    <property type="match status" value="2"/>
</dbReference>
<feature type="domain" description="PhoU" evidence="8">
    <location>
        <begin position="121"/>
        <end position="204"/>
    </location>
</feature>
<organism evidence="9 10">
    <name type="scientific">Methanolobus chelungpuianus</name>
    <dbReference type="NCBI Taxonomy" id="502115"/>
    <lineage>
        <taxon>Archaea</taxon>
        <taxon>Methanobacteriati</taxon>
        <taxon>Methanobacteriota</taxon>
        <taxon>Stenosarchaea group</taxon>
        <taxon>Methanomicrobia</taxon>
        <taxon>Methanosarcinales</taxon>
        <taxon>Methanosarcinaceae</taxon>
        <taxon>Methanolobus</taxon>
    </lineage>
</organism>
<evidence type="ECO:0000313" key="10">
    <source>
        <dbReference type="Proteomes" id="UP001206983"/>
    </source>
</evidence>
<dbReference type="RefSeq" id="WP_256621427.1">
    <property type="nucleotide sequence ID" value="NZ_JTEO01000001.1"/>
</dbReference>